<dbReference type="InterPro" id="IPR043129">
    <property type="entry name" value="ATPase_NBD"/>
</dbReference>
<dbReference type="PANTHER" id="PTHR32432">
    <property type="entry name" value="CELL DIVISION PROTEIN FTSA-RELATED"/>
    <property type="match status" value="1"/>
</dbReference>
<reference evidence="1 2" key="1">
    <citation type="journal article" date="2015" name="Genome Announc.">
        <title>Genome Sequences of Oblitimonas alkaliphila gen. nov. sp. nov. (Proposed), a Novel Bacterium of the Pseudomonadaceae Family.</title>
        <authorList>
            <person name="Lauer A.C."/>
            <person name="Nicholson A.C."/>
            <person name="Humrighouse B.W."/>
            <person name="Emery B."/>
            <person name="Drobish A."/>
            <person name="Juieng P."/>
            <person name="Loparev V."/>
            <person name="McQuiston J.R."/>
        </authorList>
    </citation>
    <scope>NUCLEOTIDE SEQUENCE [LARGE SCALE GENOMIC DNA]</scope>
    <source>
        <strain evidence="1 2">E5571</strain>
    </source>
</reference>
<accession>A0A0K1XDU9</accession>
<name>A0A0K1XDU9_9GAMM</name>
<dbReference type="NCBIfam" id="TIGR01175">
    <property type="entry name" value="pilM"/>
    <property type="match status" value="1"/>
</dbReference>
<dbReference type="AlphaFoldDB" id="A0A0K1XDU9"/>
<proteinExistence type="predicted"/>
<protein>
    <recommendedName>
        <fullName evidence="3">Type IV pilus assembly protein PilM</fullName>
    </recommendedName>
</protein>
<sequence length="357" mass="39630">MLTLFKKRPSKLLGIDIDSTSIKIVELSCVESNYCLEAYAIAPLPDGAVNEQRDRHAEGVAEAIQRTIIKAGITTKKSIAAVAGSSVFTMVIELEQGLSEEQMESIIYFKADQHIPFPLENAAIDFHILGQSKEALERIQVLVAVCRKESVEQLQDCLIIAGLEPKAIDVEAYALERVYHLIAPQLAKANKNTVVALVKLGGVMMTLSVFSHGQTIYSREQIVGKVQFQEQSTSHYQLVDSEVLSNIEQSPLEEGRTLSDQLVEGCVEVQQIASLLQFFFAVEQHIAIDYVVLTGHSNDWEHIVQHAQVILGIPVVLGDPFAHMTINKNVDEHRLRKDAPDLMMACGLAMWRKNDKS</sequence>
<dbReference type="EMBL" id="CP012365">
    <property type="protein sequence ID" value="AKX59363.1"/>
    <property type="molecule type" value="Genomic_DNA"/>
</dbReference>
<evidence type="ECO:0000313" key="1">
    <source>
        <dbReference type="EMBL" id="AKX59363.1"/>
    </source>
</evidence>
<dbReference type="InterPro" id="IPR050696">
    <property type="entry name" value="FtsA/MreB"/>
</dbReference>
<evidence type="ECO:0000313" key="2">
    <source>
        <dbReference type="Proteomes" id="UP000063953"/>
    </source>
</evidence>
<dbReference type="PIRSF" id="PIRSF019169">
    <property type="entry name" value="PilM"/>
    <property type="match status" value="1"/>
</dbReference>
<dbReference type="CDD" id="cd24049">
    <property type="entry name" value="ASKHA_NBD_PilM"/>
    <property type="match status" value="1"/>
</dbReference>
<organism evidence="1 2">
    <name type="scientific">Thiopseudomonas alkaliphila</name>
    <dbReference type="NCBI Taxonomy" id="1697053"/>
    <lineage>
        <taxon>Bacteria</taxon>
        <taxon>Pseudomonadati</taxon>
        <taxon>Pseudomonadota</taxon>
        <taxon>Gammaproteobacteria</taxon>
        <taxon>Pseudomonadales</taxon>
        <taxon>Pseudomonadaceae</taxon>
        <taxon>Thiopseudomonas</taxon>
    </lineage>
</organism>
<dbReference type="RefSeq" id="WP_064496120.1">
    <property type="nucleotide sequence ID" value="NZ_CP012365.1"/>
</dbReference>
<gene>
    <name evidence="1" type="ORF">AKN88_04985</name>
</gene>
<dbReference type="Gene3D" id="3.30.420.40">
    <property type="match status" value="2"/>
</dbReference>
<keyword evidence="2" id="KW-1185">Reference proteome</keyword>
<evidence type="ECO:0008006" key="3">
    <source>
        <dbReference type="Google" id="ProtNLM"/>
    </source>
</evidence>
<dbReference type="Gene3D" id="3.30.1490.300">
    <property type="match status" value="1"/>
</dbReference>
<dbReference type="SUPFAM" id="SSF53067">
    <property type="entry name" value="Actin-like ATPase domain"/>
    <property type="match status" value="2"/>
</dbReference>
<dbReference type="Pfam" id="PF11104">
    <property type="entry name" value="PilM_2"/>
    <property type="match status" value="1"/>
</dbReference>
<dbReference type="Proteomes" id="UP000063953">
    <property type="component" value="Chromosome"/>
</dbReference>
<dbReference type="InterPro" id="IPR005883">
    <property type="entry name" value="PilM"/>
</dbReference>
<dbReference type="PANTHER" id="PTHR32432:SF3">
    <property type="entry name" value="ETHANOLAMINE UTILIZATION PROTEIN EUTJ"/>
    <property type="match status" value="1"/>
</dbReference>